<evidence type="ECO:0000313" key="1">
    <source>
        <dbReference type="EMBL" id="MBC3515794.1"/>
    </source>
</evidence>
<keyword evidence="2" id="KW-1185">Reference proteome</keyword>
<dbReference type="RefSeq" id="WP_164998134.1">
    <property type="nucleotide sequence ID" value="NZ_JACOGI010000001.1"/>
</dbReference>
<gene>
    <name evidence="1" type="ORF">H8K20_05205</name>
</gene>
<organism evidence="1 2">
    <name type="scientific">Neobittarella massiliensis</name>
    <name type="common">ex Bilen et al. 2018</name>
    <dbReference type="NCBI Taxonomy" id="2041842"/>
    <lineage>
        <taxon>Bacteria</taxon>
        <taxon>Bacillati</taxon>
        <taxon>Bacillota</taxon>
        <taxon>Clostridia</taxon>
        <taxon>Eubacteriales</taxon>
        <taxon>Oscillospiraceae</taxon>
        <taxon>Neobittarella (ex Bilen et al. 2018)</taxon>
    </lineage>
</organism>
<dbReference type="Proteomes" id="UP000597668">
    <property type="component" value="Unassembled WGS sequence"/>
</dbReference>
<name>A0A8J6LTT2_9FIRM</name>
<comment type="caution">
    <text evidence="1">The sequence shown here is derived from an EMBL/GenBank/DDBJ whole genome shotgun (WGS) entry which is preliminary data.</text>
</comment>
<reference evidence="1" key="1">
    <citation type="submission" date="2020-08" db="EMBL/GenBank/DDBJ databases">
        <authorList>
            <person name="Liu C."/>
            <person name="Sun Q."/>
        </authorList>
    </citation>
    <scope>NUCLEOTIDE SEQUENCE</scope>
    <source>
        <strain evidence="1">NSJ-65</strain>
    </source>
</reference>
<evidence type="ECO:0000313" key="2">
    <source>
        <dbReference type="Proteomes" id="UP000597668"/>
    </source>
</evidence>
<protein>
    <submittedName>
        <fullName evidence="1">Uncharacterized protein</fullName>
    </submittedName>
</protein>
<proteinExistence type="predicted"/>
<sequence length="56" mass="6219">MRAEKRMLTWFILSILVLGMLYWLSFALAPTGARAAEIPADDQRPTAGCSSYQRGS</sequence>
<dbReference type="AlphaFoldDB" id="A0A8J6LTT2"/>
<dbReference type="EMBL" id="JACOGI010000001">
    <property type="protein sequence ID" value="MBC3515794.1"/>
    <property type="molecule type" value="Genomic_DNA"/>
</dbReference>
<accession>A0A8J6LTT2</accession>